<dbReference type="EMBL" id="JADOTY010000001">
    <property type="protein sequence ID" value="MBG6102494.1"/>
    <property type="molecule type" value="Genomic_DNA"/>
</dbReference>
<keyword evidence="2" id="KW-1185">Reference proteome</keyword>
<accession>A0ABS0K1K4</accession>
<evidence type="ECO:0000313" key="2">
    <source>
        <dbReference type="Proteomes" id="UP000631791"/>
    </source>
</evidence>
<gene>
    <name evidence="1" type="ORF">IW249_002908</name>
</gene>
<sequence length="34" mass="3694">MLPADGHLLLFGWPEESGWGEVRYVPAGVAVENP</sequence>
<proteinExistence type="predicted"/>
<dbReference type="Proteomes" id="UP000631791">
    <property type="component" value="Unassembled WGS sequence"/>
</dbReference>
<evidence type="ECO:0000313" key="1">
    <source>
        <dbReference type="EMBL" id="MBG6102494.1"/>
    </source>
</evidence>
<protein>
    <submittedName>
        <fullName evidence="1">Uncharacterized protein</fullName>
    </submittedName>
</protein>
<organism evidence="1 2">
    <name type="scientific">Micromonospora vinacea</name>
    <dbReference type="NCBI Taxonomy" id="709878"/>
    <lineage>
        <taxon>Bacteria</taxon>
        <taxon>Bacillati</taxon>
        <taxon>Actinomycetota</taxon>
        <taxon>Actinomycetes</taxon>
        <taxon>Micromonosporales</taxon>
        <taxon>Micromonosporaceae</taxon>
        <taxon>Micromonospora</taxon>
    </lineage>
</organism>
<reference evidence="1 2" key="1">
    <citation type="submission" date="2020-11" db="EMBL/GenBank/DDBJ databases">
        <title>Sequencing the genomes of 1000 actinobacteria strains.</title>
        <authorList>
            <person name="Klenk H.-P."/>
        </authorList>
    </citation>
    <scope>NUCLEOTIDE SEQUENCE [LARGE SCALE GENOMIC DNA]</scope>
    <source>
        <strain evidence="1 2">DSM 101695</strain>
    </source>
</reference>
<name>A0ABS0K1K4_9ACTN</name>
<comment type="caution">
    <text evidence="1">The sequence shown here is derived from an EMBL/GenBank/DDBJ whole genome shotgun (WGS) entry which is preliminary data.</text>
</comment>